<evidence type="ECO:0000313" key="2">
    <source>
        <dbReference type="Proteomes" id="UP000789702"/>
    </source>
</evidence>
<feature type="non-terminal residue" evidence="1">
    <location>
        <position position="180"/>
    </location>
</feature>
<comment type="caution">
    <text evidence="1">The sequence shown here is derived from an EMBL/GenBank/DDBJ whole genome shotgun (WGS) entry which is preliminary data.</text>
</comment>
<proteinExistence type="predicted"/>
<gene>
    <name evidence="1" type="ORF">DHETER_LOCUS8019</name>
</gene>
<name>A0ACA9N6D7_9GLOM</name>
<sequence length="180" mass="21259">MPFKRSNAKKVSNSYFKKKNSQPTTDYPDHYIFRDKIYTSFPVDIDETGARFSAFIKLTSLQKDRIVRMIISLYSFLNYNNKLSEASFNSLVAYKKTKEYKTYTNAKYNYVASKAQWFFTQSIPLSVATIWFFGTVTSFMKNTKNTEVRIILFESDIQYKEIAVKLVNTIINDQYIFYRN</sequence>
<dbReference type="EMBL" id="CAJVPU010012174">
    <property type="protein sequence ID" value="CAG8621095.1"/>
    <property type="molecule type" value="Genomic_DNA"/>
</dbReference>
<reference evidence="1" key="1">
    <citation type="submission" date="2021-06" db="EMBL/GenBank/DDBJ databases">
        <authorList>
            <person name="Kallberg Y."/>
            <person name="Tangrot J."/>
            <person name="Rosling A."/>
        </authorList>
    </citation>
    <scope>NUCLEOTIDE SEQUENCE</scope>
    <source>
        <strain evidence="1">IL203A</strain>
    </source>
</reference>
<evidence type="ECO:0000313" key="1">
    <source>
        <dbReference type="EMBL" id="CAG8621095.1"/>
    </source>
</evidence>
<dbReference type="Proteomes" id="UP000789702">
    <property type="component" value="Unassembled WGS sequence"/>
</dbReference>
<protein>
    <submittedName>
        <fullName evidence="1">10692_t:CDS:1</fullName>
    </submittedName>
</protein>
<keyword evidence="2" id="KW-1185">Reference proteome</keyword>
<accession>A0ACA9N6D7</accession>
<organism evidence="1 2">
    <name type="scientific">Dentiscutata heterogama</name>
    <dbReference type="NCBI Taxonomy" id="1316150"/>
    <lineage>
        <taxon>Eukaryota</taxon>
        <taxon>Fungi</taxon>
        <taxon>Fungi incertae sedis</taxon>
        <taxon>Mucoromycota</taxon>
        <taxon>Glomeromycotina</taxon>
        <taxon>Glomeromycetes</taxon>
        <taxon>Diversisporales</taxon>
        <taxon>Gigasporaceae</taxon>
        <taxon>Dentiscutata</taxon>
    </lineage>
</organism>